<proteinExistence type="predicted"/>
<protein>
    <recommendedName>
        <fullName evidence="3">Lipoprotein</fullName>
    </recommendedName>
</protein>
<organism evidence="1 2">
    <name type="scientific">Acinetobacter stercoris</name>
    <dbReference type="NCBI Taxonomy" id="2126983"/>
    <lineage>
        <taxon>Bacteria</taxon>
        <taxon>Pseudomonadati</taxon>
        <taxon>Pseudomonadota</taxon>
        <taxon>Gammaproteobacteria</taxon>
        <taxon>Moraxellales</taxon>
        <taxon>Moraxellaceae</taxon>
        <taxon>Acinetobacter</taxon>
    </lineage>
</organism>
<keyword evidence="2" id="KW-1185">Reference proteome</keyword>
<evidence type="ECO:0008006" key="3">
    <source>
        <dbReference type="Google" id="ProtNLM"/>
    </source>
</evidence>
<evidence type="ECO:0000313" key="1">
    <source>
        <dbReference type="EMBL" id="SPL72535.1"/>
    </source>
</evidence>
<dbReference type="PROSITE" id="PS51257">
    <property type="entry name" value="PROKAR_LIPOPROTEIN"/>
    <property type="match status" value="1"/>
</dbReference>
<accession>A0A2U3N4N5</accession>
<dbReference type="InParanoid" id="A0A2U3N4N5"/>
<dbReference type="Proteomes" id="UP000245974">
    <property type="component" value="Unassembled WGS sequence"/>
</dbReference>
<name>A0A2U3N4N5_9GAMM</name>
<sequence>MKNIYILIFISALVACNDKNQDKVQSGLNNEQNIMYTDENEKQSLVTNEALPVSESKVITDNVAVIDDSNQTSQISCLNQNITEWYGFDEAASEPKCDVVKNFKLQSYKCDVSKNAFGADKDAILLENQDQRIFIYSDSKGCNEILEIRNSNAP</sequence>
<dbReference type="OrthoDB" id="6705587at2"/>
<reference evidence="2" key="1">
    <citation type="submission" date="2018-03" db="EMBL/GenBank/DDBJ databases">
        <authorList>
            <person name="Blom J."/>
        </authorList>
    </citation>
    <scope>NUCLEOTIDE SEQUENCE [LARGE SCALE GENOMIC DNA]</scope>
    <source>
        <strain evidence="2">KPC-SM-21</strain>
    </source>
</reference>
<dbReference type="AlphaFoldDB" id="A0A2U3N4N5"/>
<evidence type="ECO:0000313" key="2">
    <source>
        <dbReference type="Proteomes" id="UP000245974"/>
    </source>
</evidence>
<dbReference type="EMBL" id="OOGT01000336">
    <property type="protein sequence ID" value="SPL72535.1"/>
    <property type="molecule type" value="Genomic_DNA"/>
</dbReference>
<gene>
    <name evidence="1" type="ORF">KPC_3713</name>
</gene>
<dbReference type="RefSeq" id="WP_121975915.1">
    <property type="nucleotide sequence ID" value="NZ_OOGT01000336.1"/>
</dbReference>